<evidence type="ECO:0000313" key="3">
    <source>
        <dbReference type="Proteomes" id="UP001634394"/>
    </source>
</evidence>
<organism evidence="2 3">
    <name type="scientific">Sinanodonta woodiana</name>
    <name type="common">Chinese pond mussel</name>
    <name type="synonym">Anodonta woodiana</name>
    <dbReference type="NCBI Taxonomy" id="1069815"/>
    <lineage>
        <taxon>Eukaryota</taxon>
        <taxon>Metazoa</taxon>
        <taxon>Spiralia</taxon>
        <taxon>Lophotrochozoa</taxon>
        <taxon>Mollusca</taxon>
        <taxon>Bivalvia</taxon>
        <taxon>Autobranchia</taxon>
        <taxon>Heteroconchia</taxon>
        <taxon>Palaeoheterodonta</taxon>
        <taxon>Unionida</taxon>
        <taxon>Unionoidea</taxon>
        <taxon>Unionidae</taxon>
        <taxon>Unioninae</taxon>
        <taxon>Sinanodonta</taxon>
    </lineage>
</organism>
<dbReference type="EMBL" id="JBJQND010000003">
    <property type="protein sequence ID" value="KAL3882895.1"/>
    <property type="molecule type" value="Genomic_DNA"/>
</dbReference>
<dbReference type="AlphaFoldDB" id="A0ABD3XDA8"/>
<sequence>MYIPVVSRSSVIMLHIVLAPLLVTMVMGEGCCFPDAWEGVAFMMVGSVKNKTPHLTKGVVMFHMNYTLGMIVIQGEFLVDGLNKKVNILKDYNKKIKYHISDGKCTKNTLETRIPRCLPENTTLVENTYLGSGTEKVAVKMYSSNVGGLEMNFTVTANGCFPIVAILSGIIPNSQVPVMKVYEHSGSTVGIKDPSVFDIPAICQPAVTMDWDPVSVLHNSDTNMPF</sequence>
<protein>
    <submittedName>
        <fullName evidence="2">Uncharacterized protein</fullName>
    </submittedName>
</protein>
<keyword evidence="1" id="KW-0732">Signal</keyword>
<evidence type="ECO:0000256" key="1">
    <source>
        <dbReference type="SAM" id="SignalP"/>
    </source>
</evidence>
<keyword evidence="3" id="KW-1185">Reference proteome</keyword>
<dbReference type="PANTHER" id="PTHR10697:SF13">
    <property type="entry name" value="RICIN B LECTIN DOMAIN-CONTAINING PROTEIN"/>
    <property type="match status" value="1"/>
</dbReference>
<gene>
    <name evidence="2" type="ORF">ACJMK2_029197</name>
</gene>
<reference evidence="2 3" key="1">
    <citation type="submission" date="2024-11" db="EMBL/GenBank/DDBJ databases">
        <title>Chromosome-level genome assembly of the freshwater bivalve Anodonta woodiana.</title>
        <authorList>
            <person name="Chen X."/>
        </authorList>
    </citation>
    <scope>NUCLEOTIDE SEQUENCE [LARGE SCALE GENOMIC DNA]</scope>
    <source>
        <strain evidence="2">MN2024</strain>
        <tissue evidence="2">Gills</tissue>
    </source>
</reference>
<evidence type="ECO:0000313" key="2">
    <source>
        <dbReference type="EMBL" id="KAL3882895.1"/>
    </source>
</evidence>
<accession>A0ABD3XDA8</accession>
<dbReference type="PANTHER" id="PTHR10697">
    <property type="entry name" value="MAMMALIAN EPENDYMIN-RELATED PROTEIN 1"/>
    <property type="match status" value="1"/>
</dbReference>
<name>A0ABD3XDA8_SINWO</name>
<dbReference type="Proteomes" id="UP001634394">
    <property type="component" value="Unassembled WGS sequence"/>
</dbReference>
<feature type="signal peptide" evidence="1">
    <location>
        <begin position="1"/>
        <end position="28"/>
    </location>
</feature>
<dbReference type="Pfam" id="PF00811">
    <property type="entry name" value="Ependymin"/>
    <property type="match status" value="1"/>
</dbReference>
<comment type="caution">
    <text evidence="2">The sequence shown here is derived from an EMBL/GenBank/DDBJ whole genome shotgun (WGS) entry which is preliminary data.</text>
</comment>
<dbReference type="InterPro" id="IPR001299">
    <property type="entry name" value="Ependymin"/>
</dbReference>
<proteinExistence type="predicted"/>
<feature type="chain" id="PRO_5044800234" evidence="1">
    <location>
        <begin position="29"/>
        <end position="226"/>
    </location>
</feature>